<dbReference type="KEGG" id="paco:AACT_0936"/>
<dbReference type="SUPFAM" id="SSF81301">
    <property type="entry name" value="Nucleotidyltransferase"/>
    <property type="match status" value="1"/>
</dbReference>
<dbReference type="InterPro" id="IPR041633">
    <property type="entry name" value="Polbeta"/>
</dbReference>
<evidence type="ECO:0000259" key="1">
    <source>
        <dbReference type="Pfam" id="PF18765"/>
    </source>
</evidence>
<dbReference type="InterPro" id="IPR043519">
    <property type="entry name" value="NT_sf"/>
</dbReference>
<evidence type="ECO:0000313" key="2">
    <source>
        <dbReference type="EMBL" id="QKE28129.1"/>
    </source>
</evidence>
<proteinExistence type="predicted"/>
<accession>A0A6M8EJG6</accession>
<keyword evidence="2" id="KW-0808">Transferase</keyword>
<sequence>MRLSTNEINLIKNKVNIIFGETIIYLFGSRIDDGKKGGDIDLYIISEVNEDLFKKKIKLKTILEDLLFKPVDIVIAKDENRLIEKEAMKGIRIL</sequence>
<protein>
    <submittedName>
        <fullName evidence="2">Nucleotidyltransferase domain-containing protein</fullName>
    </submittedName>
</protein>
<name>A0A6M8EJG6_9BACT</name>
<dbReference type="Pfam" id="PF18765">
    <property type="entry name" value="Polbeta"/>
    <property type="match status" value="1"/>
</dbReference>
<dbReference type="Gene3D" id="3.30.460.10">
    <property type="entry name" value="Beta Polymerase, domain 2"/>
    <property type="match status" value="1"/>
</dbReference>
<dbReference type="GO" id="GO:0016740">
    <property type="term" value="F:transferase activity"/>
    <property type="evidence" value="ECO:0007669"/>
    <property type="project" value="UniProtKB-KW"/>
</dbReference>
<reference evidence="2 3" key="1">
    <citation type="submission" date="2019-08" db="EMBL/GenBank/DDBJ databases">
        <title>Complete genome sequence of Arcobacter acticola.</title>
        <authorList>
            <person name="Miller W."/>
        </authorList>
    </citation>
    <scope>NUCLEOTIDE SEQUENCE [LARGE SCALE GENOMIC DNA]</scope>
    <source>
        <strain evidence="2 3">KCTC 52212</strain>
    </source>
</reference>
<dbReference type="EMBL" id="CP042652">
    <property type="protein sequence ID" value="QKE28129.1"/>
    <property type="molecule type" value="Genomic_DNA"/>
</dbReference>
<keyword evidence="3" id="KW-1185">Reference proteome</keyword>
<evidence type="ECO:0000313" key="3">
    <source>
        <dbReference type="Proteomes" id="UP000503483"/>
    </source>
</evidence>
<gene>
    <name evidence="2" type="ORF">AACT_0936</name>
</gene>
<dbReference type="Proteomes" id="UP000503483">
    <property type="component" value="Chromosome"/>
</dbReference>
<dbReference type="AlphaFoldDB" id="A0A6M8EJG6"/>
<organism evidence="2 3">
    <name type="scientific">Arcobacter acticola</name>
    <dbReference type="NCBI Taxonomy" id="1849015"/>
    <lineage>
        <taxon>Bacteria</taxon>
        <taxon>Pseudomonadati</taxon>
        <taxon>Campylobacterota</taxon>
        <taxon>Epsilonproteobacteria</taxon>
        <taxon>Campylobacterales</taxon>
        <taxon>Arcobacteraceae</taxon>
        <taxon>Arcobacter</taxon>
    </lineage>
</organism>
<feature type="domain" description="Polymerase beta nucleotidyltransferase" evidence="1">
    <location>
        <begin position="23"/>
        <end position="93"/>
    </location>
</feature>
<dbReference type="RefSeq" id="WP_172125439.1">
    <property type="nucleotide sequence ID" value="NZ_CP042652.1"/>
</dbReference>